<accession>S0DFD3</accession>
<dbReference type="InterPro" id="IPR007337">
    <property type="entry name" value="RelB/DinJ"/>
</dbReference>
<evidence type="ECO:0000256" key="1">
    <source>
        <dbReference type="ARBA" id="ARBA00010562"/>
    </source>
</evidence>
<dbReference type="PANTHER" id="PTHR38781:SF1">
    <property type="entry name" value="ANTITOXIN DINJ-RELATED"/>
    <property type="match status" value="1"/>
</dbReference>
<reference evidence="3" key="2">
    <citation type="journal article" date="2013" name="Biotechnol. Biofuels">
        <title>Mining for hemicellulases in the fungus-growing termite Pseudacanthotermes militaris using functional metagenomics.</title>
        <authorList>
            <person name="Bastien G."/>
            <person name="Arnal G."/>
            <person name="Bozonnet S."/>
            <person name="Laguerre S."/>
            <person name="Ferreira F."/>
            <person name="Faure R."/>
            <person name="Henrissat B."/>
            <person name="Lefevre F."/>
            <person name="Robe P."/>
            <person name="Bouchez O."/>
            <person name="Noirot C."/>
            <person name="Dumon C."/>
            <person name="O'Donohue M."/>
        </authorList>
    </citation>
    <scope>NUCLEOTIDE SEQUENCE</scope>
</reference>
<dbReference type="GO" id="GO:0006351">
    <property type="term" value="P:DNA-templated transcription"/>
    <property type="evidence" value="ECO:0007669"/>
    <property type="project" value="TreeGrafter"/>
</dbReference>
<dbReference type="NCBIfam" id="TIGR02384">
    <property type="entry name" value="RelB_DinJ"/>
    <property type="match status" value="1"/>
</dbReference>
<evidence type="ECO:0000256" key="2">
    <source>
        <dbReference type="ARBA" id="ARBA00022649"/>
    </source>
</evidence>
<dbReference type="InterPro" id="IPR013321">
    <property type="entry name" value="Arc_rbn_hlx_hlx"/>
</dbReference>
<dbReference type="Pfam" id="PF04221">
    <property type="entry name" value="RelB"/>
    <property type="match status" value="1"/>
</dbReference>
<comment type="similarity">
    <text evidence="1">Belongs to the RelB/DinJ antitoxin family.</text>
</comment>
<name>S0DFD3_9ZZZZ</name>
<dbReference type="EMBL" id="HF548270">
    <property type="protein sequence ID" value="CCO20835.1"/>
    <property type="molecule type" value="Genomic_DNA"/>
</dbReference>
<gene>
    <name evidence="3" type="ORF">BN138_23</name>
</gene>
<reference evidence="3" key="1">
    <citation type="submission" date="2012-10" db="EMBL/GenBank/DDBJ databases">
        <authorList>
            <person name="Sandrine L."/>
        </authorList>
    </citation>
    <scope>NUCLEOTIDE SEQUENCE</scope>
</reference>
<dbReference type="Gene3D" id="1.10.1220.10">
    <property type="entry name" value="Met repressor-like"/>
    <property type="match status" value="1"/>
</dbReference>
<organism evidence="3">
    <name type="scientific">termite gut metagenome</name>
    <dbReference type="NCBI Taxonomy" id="433724"/>
    <lineage>
        <taxon>unclassified sequences</taxon>
        <taxon>metagenomes</taxon>
        <taxon>organismal metagenomes</taxon>
    </lineage>
</organism>
<dbReference type="GO" id="GO:0006355">
    <property type="term" value="P:regulation of DNA-templated transcription"/>
    <property type="evidence" value="ECO:0007669"/>
    <property type="project" value="InterPro"/>
</dbReference>
<dbReference type="AlphaFoldDB" id="S0DFD3"/>
<evidence type="ECO:0000313" key="3">
    <source>
        <dbReference type="EMBL" id="CCO20835.1"/>
    </source>
</evidence>
<keyword evidence="2" id="KW-1277">Toxin-antitoxin system</keyword>
<proteinExistence type="inferred from homology"/>
<dbReference type="PANTHER" id="PTHR38781">
    <property type="entry name" value="ANTITOXIN DINJ-RELATED"/>
    <property type="match status" value="1"/>
</dbReference>
<sequence>MSKSSSVYTRVEPEIKEQAEQVLSKLGIPMANAINLFLHQVVLRKGIPFDVSLPQNNPLDYAALSAEQFNAEIQKGFDSLSAGKVLSREQVREKMRGQYKK</sequence>
<protein>
    <submittedName>
        <fullName evidence="3">Putative toxin-antitoxin system protein</fullName>
    </submittedName>
</protein>